<keyword evidence="4" id="KW-1185">Reference proteome</keyword>
<proteinExistence type="inferred from homology"/>
<protein>
    <recommendedName>
        <fullName evidence="2">NAD-dependent epimerase/dehydratase domain-containing protein</fullName>
    </recommendedName>
</protein>
<dbReference type="PANTHER" id="PTHR43000">
    <property type="entry name" value="DTDP-D-GLUCOSE 4,6-DEHYDRATASE-RELATED"/>
    <property type="match status" value="1"/>
</dbReference>
<dbReference type="InterPro" id="IPR036291">
    <property type="entry name" value="NAD(P)-bd_dom_sf"/>
</dbReference>
<evidence type="ECO:0000256" key="1">
    <source>
        <dbReference type="ARBA" id="ARBA00007637"/>
    </source>
</evidence>
<dbReference type="Proteomes" id="UP001321498">
    <property type="component" value="Chromosome"/>
</dbReference>
<dbReference type="Pfam" id="PF01370">
    <property type="entry name" value="Epimerase"/>
    <property type="match status" value="1"/>
</dbReference>
<reference evidence="4" key="1">
    <citation type="journal article" date="2019" name="Int. J. Syst. Evol. Microbiol.">
        <title>The Global Catalogue of Microorganisms (GCM) 10K type strain sequencing project: providing services to taxonomists for standard genome sequencing and annotation.</title>
        <authorList>
            <consortium name="The Broad Institute Genomics Platform"/>
            <consortium name="The Broad Institute Genome Sequencing Center for Infectious Disease"/>
            <person name="Wu L."/>
            <person name="Ma J."/>
        </authorList>
    </citation>
    <scope>NUCLEOTIDE SEQUENCE [LARGE SCALE GENOMIC DNA]</scope>
    <source>
        <strain evidence="4">NBRC 108725</strain>
    </source>
</reference>
<sequence>MTHTHLLPAALGGAAPLTALFIGGTGIISSACTQAAIDAGFEVFHLNRSKTSKRPLPAEVTTLQGDIRDRASAERALGDRRFDVVVDFVAFTPEHVQQDIDLFTGRTAQYVFISSASAYQTPPARVPVVESAPLRNPHWEYSRNKAACEDLLVAAYRTGGFPATIVRPSHTYDETLLPIDGAWTAIDRMRRGLEVVVHGDGTSLWTLTHHTDFARAFAGLLGRTDVLGEAFHITSDEAPTWDAIYRSLARAAGVDDPKLVHVPSDAIAALDPEWGAGLLGDKAHSMVFDNSKIKSVVPGWRAVIPFELGARQIIAWHDADESRRTVDDEVNRKFDLLIDAYRPRPL</sequence>
<dbReference type="EMBL" id="AP027731">
    <property type="protein sequence ID" value="BDZ45959.1"/>
    <property type="molecule type" value="Genomic_DNA"/>
</dbReference>
<evidence type="ECO:0000313" key="4">
    <source>
        <dbReference type="Proteomes" id="UP001321498"/>
    </source>
</evidence>
<evidence type="ECO:0000259" key="2">
    <source>
        <dbReference type="Pfam" id="PF01370"/>
    </source>
</evidence>
<dbReference type="SUPFAM" id="SSF51735">
    <property type="entry name" value="NAD(P)-binding Rossmann-fold domains"/>
    <property type="match status" value="1"/>
</dbReference>
<evidence type="ECO:0000313" key="3">
    <source>
        <dbReference type="EMBL" id="BDZ45959.1"/>
    </source>
</evidence>
<dbReference type="InterPro" id="IPR001509">
    <property type="entry name" value="Epimerase_deHydtase"/>
</dbReference>
<comment type="similarity">
    <text evidence="1">Belongs to the NAD(P)-dependent epimerase/dehydratase family.</text>
</comment>
<dbReference type="RefSeq" id="WP_286276063.1">
    <property type="nucleotide sequence ID" value="NZ_AP027731.1"/>
</dbReference>
<organism evidence="3 4">
    <name type="scientific">Naasia aerilata</name>
    <dbReference type="NCBI Taxonomy" id="1162966"/>
    <lineage>
        <taxon>Bacteria</taxon>
        <taxon>Bacillati</taxon>
        <taxon>Actinomycetota</taxon>
        <taxon>Actinomycetes</taxon>
        <taxon>Micrococcales</taxon>
        <taxon>Microbacteriaceae</taxon>
        <taxon>Naasia</taxon>
    </lineage>
</organism>
<name>A0ABN6XLZ1_9MICO</name>
<dbReference type="CDD" id="cd05265">
    <property type="entry name" value="SDR_a1"/>
    <property type="match status" value="1"/>
</dbReference>
<accession>A0ABN6XLZ1</accession>
<gene>
    <name evidence="3" type="ORF">GCM10025866_18680</name>
</gene>
<dbReference type="Gene3D" id="3.40.50.720">
    <property type="entry name" value="NAD(P)-binding Rossmann-like Domain"/>
    <property type="match status" value="1"/>
</dbReference>
<feature type="domain" description="NAD-dependent epimerase/dehydratase" evidence="2">
    <location>
        <begin position="20"/>
        <end position="223"/>
    </location>
</feature>